<evidence type="ECO:0000313" key="2">
    <source>
        <dbReference type="EMBL" id="VDP77676.1"/>
    </source>
</evidence>
<feature type="region of interest" description="Disordered" evidence="1">
    <location>
        <begin position="279"/>
        <end position="319"/>
    </location>
</feature>
<dbReference type="WBParaSite" id="ECPE_0000621901-mRNA-1">
    <property type="protein sequence ID" value="ECPE_0000621901-mRNA-1"/>
    <property type="gene ID" value="ECPE_0000621901"/>
</dbReference>
<evidence type="ECO:0000256" key="1">
    <source>
        <dbReference type="SAM" id="MobiDB-lite"/>
    </source>
</evidence>
<name>A0A183AGX1_9TREM</name>
<organism evidence="4">
    <name type="scientific">Echinostoma caproni</name>
    <dbReference type="NCBI Taxonomy" id="27848"/>
    <lineage>
        <taxon>Eukaryota</taxon>
        <taxon>Metazoa</taxon>
        <taxon>Spiralia</taxon>
        <taxon>Lophotrochozoa</taxon>
        <taxon>Platyhelminthes</taxon>
        <taxon>Trematoda</taxon>
        <taxon>Digenea</taxon>
        <taxon>Plagiorchiida</taxon>
        <taxon>Echinostomata</taxon>
        <taxon>Echinostomatoidea</taxon>
        <taxon>Echinostomatidae</taxon>
        <taxon>Echinostoma</taxon>
    </lineage>
</organism>
<dbReference type="Proteomes" id="UP000272942">
    <property type="component" value="Unassembled WGS sequence"/>
</dbReference>
<accession>A0A183AGX1</accession>
<proteinExistence type="predicted"/>
<sequence>MYPVVLLLLSRDYRPETDEYNYFDFTPEERSTIMRHFPSFLRFPEHLRMTGRLLHHLRLSLPELSLLCAVEIVRREDVPHHVGIIVLSEWFFFDTTVSASAFVSPPPGLIVRNMVRLQLMPKSRFKSMNNNDDAGQFDVPRLIRTDFFCLHAPQSGDLVCGYPSSHHYQVLDEPTRSSTKELYILAYHSLRFCMTNNLDITCDSSEQHRWAQLVAMSKMIQAMSREHHMILTNLKIVSPLQTLIGKRGGIHLLVLAVPAAMAAVAAVAAEASSLSQTAQQQQQQQQQQQHQQQHFSATPSAVYHHHQSTTQLEPLSPTPALLSRSDMLTGIAYPSSQRHASAGPYFTSPASSFFFPAQTHPPPS</sequence>
<reference evidence="2 3" key="2">
    <citation type="submission" date="2018-11" db="EMBL/GenBank/DDBJ databases">
        <authorList>
            <consortium name="Pathogen Informatics"/>
        </authorList>
    </citation>
    <scope>NUCLEOTIDE SEQUENCE [LARGE SCALE GENOMIC DNA]</scope>
    <source>
        <strain evidence="2 3">Egypt</strain>
    </source>
</reference>
<dbReference type="AlphaFoldDB" id="A0A183AGX1"/>
<protein>
    <submittedName>
        <fullName evidence="4">NR LBD domain-containing protein</fullName>
    </submittedName>
</protein>
<reference evidence="4" key="1">
    <citation type="submission" date="2016-06" db="UniProtKB">
        <authorList>
            <consortium name="WormBaseParasite"/>
        </authorList>
    </citation>
    <scope>IDENTIFICATION</scope>
</reference>
<evidence type="ECO:0000313" key="4">
    <source>
        <dbReference type="WBParaSite" id="ECPE_0000621901-mRNA-1"/>
    </source>
</evidence>
<gene>
    <name evidence="2" type="ORF">ECPE_LOCUS6206</name>
</gene>
<feature type="compositionally biased region" description="Low complexity" evidence="1">
    <location>
        <begin position="279"/>
        <end position="294"/>
    </location>
</feature>
<dbReference type="EMBL" id="UZAN01043160">
    <property type="protein sequence ID" value="VDP77676.1"/>
    <property type="molecule type" value="Genomic_DNA"/>
</dbReference>
<keyword evidence="3" id="KW-1185">Reference proteome</keyword>
<dbReference type="OrthoDB" id="5771769at2759"/>
<evidence type="ECO:0000313" key="3">
    <source>
        <dbReference type="Proteomes" id="UP000272942"/>
    </source>
</evidence>